<dbReference type="GO" id="GO:0030091">
    <property type="term" value="P:protein repair"/>
    <property type="evidence" value="ECO:0007669"/>
    <property type="project" value="InterPro"/>
</dbReference>
<evidence type="ECO:0000256" key="2">
    <source>
        <dbReference type="ARBA" id="ARBA00022723"/>
    </source>
</evidence>
<comment type="cofactor">
    <cofactor evidence="6">
        <name>Zn(2+)</name>
        <dbReference type="ChEBI" id="CHEBI:29105"/>
    </cofactor>
    <text evidence="6">Binds 1 zinc ion per subunit. The zinc ion is important for the structural integrity of the protein.</text>
</comment>
<evidence type="ECO:0000313" key="9">
    <source>
        <dbReference type="Proteomes" id="UP000271227"/>
    </source>
</evidence>
<dbReference type="GO" id="GO:0008270">
    <property type="term" value="F:zinc ion binding"/>
    <property type="evidence" value="ECO:0007669"/>
    <property type="project" value="UniProtKB-UniRule"/>
</dbReference>
<comment type="catalytic activity">
    <reaction evidence="5 6">
        <text>L-methionyl-[protein] + [thioredoxin]-disulfide + H2O = L-methionyl-(R)-S-oxide-[protein] + [thioredoxin]-dithiol</text>
        <dbReference type="Rhea" id="RHEA:24164"/>
        <dbReference type="Rhea" id="RHEA-COMP:10698"/>
        <dbReference type="Rhea" id="RHEA-COMP:10700"/>
        <dbReference type="Rhea" id="RHEA-COMP:12313"/>
        <dbReference type="Rhea" id="RHEA-COMP:12314"/>
        <dbReference type="ChEBI" id="CHEBI:15377"/>
        <dbReference type="ChEBI" id="CHEBI:16044"/>
        <dbReference type="ChEBI" id="CHEBI:29950"/>
        <dbReference type="ChEBI" id="CHEBI:45764"/>
        <dbReference type="ChEBI" id="CHEBI:50058"/>
        <dbReference type="EC" id="1.8.4.12"/>
    </reaction>
</comment>
<dbReference type="AlphaFoldDB" id="A0A3M0CQG6"/>
<dbReference type="GO" id="GO:0006979">
    <property type="term" value="P:response to oxidative stress"/>
    <property type="evidence" value="ECO:0007669"/>
    <property type="project" value="InterPro"/>
</dbReference>
<keyword evidence="3 6" id="KW-0862">Zinc</keyword>
<dbReference type="OrthoDB" id="9785497at2"/>
<dbReference type="InterPro" id="IPR002579">
    <property type="entry name" value="Met_Sox_Rdtase_MsrB_dom"/>
</dbReference>
<proteinExistence type="inferred from homology"/>
<dbReference type="PANTHER" id="PTHR10173:SF52">
    <property type="entry name" value="METHIONINE-R-SULFOXIDE REDUCTASE B1"/>
    <property type="match status" value="1"/>
</dbReference>
<dbReference type="FunFam" id="2.170.150.20:FF:000001">
    <property type="entry name" value="Peptide methionine sulfoxide reductase MsrB"/>
    <property type="match status" value="1"/>
</dbReference>
<dbReference type="SUPFAM" id="SSF51316">
    <property type="entry name" value="Mss4-like"/>
    <property type="match status" value="1"/>
</dbReference>
<dbReference type="HAMAP" id="MF_01400">
    <property type="entry name" value="MsrB"/>
    <property type="match status" value="1"/>
</dbReference>
<name>A0A3M0CQG6_9PROT</name>
<dbReference type="EC" id="1.8.4.12" evidence="6"/>
<evidence type="ECO:0000259" key="7">
    <source>
        <dbReference type="PROSITE" id="PS51790"/>
    </source>
</evidence>
<dbReference type="GO" id="GO:0005737">
    <property type="term" value="C:cytoplasm"/>
    <property type="evidence" value="ECO:0007669"/>
    <property type="project" value="TreeGrafter"/>
</dbReference>
<dbReference type="GO" id="GO:0033743">
    <property type="term" value="F:peptide-methionine (R)-S-oxide reductase activity"/>
    <property type="evidence" value="ECO:0007669"/>
    <property type="project" value="UniProtKB-UniRule"/>
</dbReference>
<evidence type="ECO:0000256" key="6">
    <source>
        <dbReference type="HAMAP-Rule" id="MF_01400"/>
    </source>
</evidence>
<feature type="binding site" evidence="6">
    <location>
        <position position="103"/>
    </location>
    <ligand>
        <name>Zn(2+)</name>
        <dbReference type="ChEBI" id="CHEBI:29105"/>
    </ligand>
</feature>
<accession>A0A3M0CQG6</accession>
<keyword evidence="9" id="KW-1185">Reference proteome</keyword>
<dbReference type="InterPro" id="IPR011057">
    <property type="entry name" value="Mss4-like_sf"/>
</dbReference>
<feature type="binding site" evidence="6">
    <location>
        <position position="54"/>
    </location>
    <ligand>
        <name>Zn(2+)</name>
        <dbReference type="ChEBI" id="CHEBI:29105"/>
    </ligand>
</feature>
<feature type="domain" description="MsrB" evidence="7">
    <location>
        <begin position="15"/>
        <end position="137"/>
    </location>
</feature>
<gene>
    <name evidence="6" type="primary">msrB</name>
    <name evidence="8" type="ORF">BXY39_0275</name>
</gene>
<keyword evidence="2 6" id="KW-0479">Metal-binding</keyword>
<dbReference type="Pfam" id="PF01641">
    <property type="entry name" value="SelR"/>
    <property type="match status" value="1"/>
</dbReference>
<evidence type="ECO:0000256" key="5">
    <source>
        <dbReference type="ARBA" id="ARBA00048488"/>
    </source>
</evidence>
<evidence type="ECO:0000256" key="4">
    <source>
        <dbReference type="ARBA" id="ARBA00023002"/>
    </source>
</evidence>
<feature type="binding site" evidence="6">
    <location>
        <position position="106"/>
    </location>
    <ligand>
        <name>Zn(2+)</name>
        <dbReference type="ChEBI" id="CHEBI:29105"/>
    </ligand>
</feature>
<keyword evidence="4 6" id="KW-0560">Oxidoreductase</keyword>
<feature type="active site" description="Nucleophile" evidence="6">
    <location>
        <position position="126"/>
    </location>
</feature>
<dbReference type="InterPro" id="IPR028427">
    <property type="entry name" value="Met_Sox_Rdtase_MsrB"/>
</dbReference>
<feature type="binding site" evidence="6">
    <location>
        <position position="57"/>
    </location>
    <ligand>
        <name>Zn(2+)</name>
        <dbReference type="ChEBI" id="CHEBI:29105"/>
    </ligand>
</feature>
<dbReference type="FunCoup" id="A0A3M0CQG6">
    <property type="interactions" value="498"/>
</dbReference>
<dbReference type="PROSITE" id="PS51790">
    <property type="entry name" value="MSRB"/>
    <property type="match status" value="1"/>
</dbReference>
<dbReference type="Proteomes" id="UP000271227">
    <property type="component" value="Unassembled WGS sequence"/>
</dbReference>
<evidence type="ECO:0000256" key="3">
    <source>
        <dbReference type="ARBA" id="ARBA00022833"/>
    </source>
</evidence>
<dbReference type="RefSeq" id="WP_121937681.1">
    <property type="nucleotide sequence ID" value="NZ_REFR01000009.1"/>
</dbReference>
<dbReference type="PANTHER" id="PTHR10173">
    <property type="entry name" value="METHIONINE SULFOXIDE REDUCTASE"/>
    <property type="match status" value="1"/>
</dbReference>
<dbReference type="NCBIfam" id="TIGR00357">
    <property type="entry name" value="peptide-methionine (R)-S-oxide reductase MsrB"/>
    <property type="match status" value="1"/>
</dbReference>
<evidence type="ECO:0000256" key="1">
    <source>
        <dbReference type="ARBA" id="ARBA00007174"/>
    </source>
</evidence>
<dbReference type="EMBL" id="REFR01000009">
    <property type="protein sequence ID" value="RMB11791.1"/>
    <property type="molecule type" value="Genomic_DNA"/>
</dbReference>
<dbReference type="InParanoid" id="A0A3M0CQG6"/>
<comment type="similarity">
    <text evidence="1 6">Belongs to the MsrB Met sulfoxide reductase family.</text>
</comment>
<evidence type="ECO:0000313" key="8">
    <source>
        <dbReference type="EMBL" id="RMB11791.1"/>
    </source>
</evidence>
<sequence>MTEKPAAPRKVRKTDAEWRDSLSPDQYAVCRQGATEPPFSGLYVNTKTAGVYNCAACHTPLFKSTEKFDSGSGWPSFFAPVTKDAIQEKRDLSHGMVRTEILCAACGSHLGHVFPDGPAPTGLRYCVNSLSLDLAEQEPDTSE</sequence>
<protein>
    <recommendedName>
        <fullName evidence="6">Peptide methionine sulfoxide reductase MsrB</fullName>
        <ecNumber evidence="6">1.8.4.12</ecNumber>
    </recommendedName>
    <alternativeName>
        <fullName evidence="6">Peptide-methionine (R)-S-oxide reductase</fullName>
    </alternativeName>
</protein>
<reference evidence="8 9" key="1">
    <citation type="submission" date="2018-10" db="EMBL/GenBank/DDBJ databases">
        <title>Genomic Encyclopedia of Archaeal and Bacterial Type Strains, Phase II (KMG-II): from individual species to whole genera.</title>
        <authorList>
            <person name="Goeker M."/>
        </authorList>
    </citation>
    <scope>NUCLEOTIDE SEQUENCE [LARGE SCALE GENOMIC DNA]</scope>
    <source>
        <strain evidence="8 9">DSM 25217</strain>
    </source>
</reference>
<comment type="caution">
    <text evidence="8">The sequence shown here is derived from an EMBL/GenBank/DDBJ whole genome shotgun (WGS) entry which is preliminary data.</text>
</comment>
<organism evidence="8 9">
    <name type="scientific">Eilatimonas milleporae</name>
    <dbReference type="NCBI Taxonomy" id="911205"/>
    <lineage>
        <taxon>Bacteria</taxon>
        <taxon>Pseudomonadati</taxon>
        <taxon>Pseudomonadota</taxon>
        <taxon>Alphaproteobacteria</taxon>
        <taxon>Kordiimonadales</taxon>
        <taxon>Kordiimonadaceae</taxon>
        <taxon>Eilatimonas</taxon>
    </lineage>
</organism>
<dbReference type="Gene3D" id="2.170.150.20">
    <property type="entry name" value="Peptide methionine sulfoxide reductase"/>
    <property type="match status" value="1"/>
</dbReference>